<dbReference type="FunFam" id="3.30.40.10:FF:000034">
    <property type="entry name" value="Histone acetyltransferase p300"/>
    <property type="match status" value="1"/>
</dbReference>
<feature type="region of interest" description="Disordered" evidence="21">
    <location>
        <begin position="1181"/>
        <end position="1245"/>
    </location>
</feature>
<dbReference type="PROSITE" id="PS50135">
    <property type="entry name" value="ZF_ZZ_2"/>
    <property type="match status" value="1"/>
</dbReference>
<dbReference type="InterPro" id="IPR003101">
    <property type="entry name" value="KIX_dom"/>
</dbReference>
<evidence type="ECO:0000256" key="12">
    <source>
        <dbReference type="ARBA" id="ARBA00023159"/>
    </source>
</evidence>
<gene>
    <name evidence="27" type="ORF">EAI_16218</name>
</gene>
<dbReference type="SUPFAM" id="SSF47040">
    <property type="entry name" value="Kix domain of CBP (creb binding protein)"/>
    <property type="match status" value="1"/>
</dbReference>
<keyword evidence="20" id="KW-0175">Coiled coil</keyword>
<feature type="region of interest" description="Disordered" evidence="21">
    <location>
        <begin position="919"/>
        <end position="1123"/>
    </location>
</feature>
<keyword evidence="4" id="KW-0808">Transferase</keyword>
<comment type="catalytic activity">
    <reaction evidence="16">
        <text>L-lysyl-[protein] + acetyl-CoA = N(6)-acetyl-L-lysyl-[protein] + CoA + H(+)</text>
        <dbReference type="Rhea" id="RHEA:45948"/>
        <dbReference type="Rhea" id="RHEA-COMP:9752"/>
        <dbReference type="Rhea" id="RHEA-COMP:10731"/>
        <dbReference type="ChEBI" id="CHEBI:15378"/>
        <dbReference type="ChEBI" id="CHEBI:29969"/>
        <dbReference type="ChEBI" id="CHEBI:57287"/>
        <dbReference type="ChEBI" id="CHEBI:57288"/>
        <dbReference type="ChEBI" id="CHEBI:61930"/>
        <dbReference type="EC" id="2.3.1.48"/>
    </reaction>
</comment>
<dbReference type="SMART" id="SM01250">
    <property type="entry name" value="KAT11"/>
    <property type="match status" value="1"/>
</dbReference>
<dbReference type="FunFam" id="1.20.920.10:FF:000001">
    <property type="entry name" value="Histone acetyltransferase p300"/>
    <property type="match status" value="1"/>
</dbReference>
<keyword evidence="11 17" id="KW-0103">Bromodomain</keyword>
<evidence type="ECO:0000259" key="23">
    <source>
        <dbReference type="PROSITE" id="PS50134"/>
    </source>
</evidence>
<evidence type="ECO:0000256" key="13">
    <source>
        <dbReference type="ARBA" id="ARBA00023163"/>
    </source>
</evidence>
<dbReference type="PROSITE" id="PS50134">
    <property type="entry name" value="ZF_TAZ"/>
    <property type="match status" value="2"/>
</dbReference>
<feature type="compositionally biased region" description="Polar residues" evidence="21">
    <location>
        <begin position="966"/>
        <end position="976"/>
    </location>
</feature>
<dbReference type="CDD" id="cd02337">
    <property type="entry name" value="ZZ_CBP"/>
    <property type="match status" value="1"/>
</dbReference>
<dbReference type="Gene3D" id="1.10.246.20">
    <property type="entry name" value="Coactivator CBP, KIX domain"/>
    <property type="match status" value="1"/>
</dbReference>
<dbReference type="GO" id="GO:0004402">
    <property type="term" value="F:histone acetyltransferase activity"/>
    <property type="evidence" value="ECO:0007669"/>
    <property type="project" value="InterPro"/>
</dbReference>
<feature type="compositionally biased region" description="Basic residues" evidence="21">
    <location>
        <begin position="1758"/>
        <end position="1778"/>
    </location>
</feature>
<dbReference type="PROSITE" id="PS51727">
    <property type="entry name" value="CBP_P300_HAT"/>
    <property type="match status" value="1"/>
</dbReference>
<dbReference type="InterPro" id="IPR000197">
    <property type="entry name" value="Znf_TAZ"/>
</dbReference>
<evidence type="ECO:0000256" key="5">
    <source>
        <dbReference type="ARBA" id="ARBA00022723"/>
    </source>
</evidence>
<dbReference type="Gene3D" id="3.30.60.90">
    <property type="match status" value="1"/>
</dbReference>
<dbReference type="InterPro" id="IPR013178">
    <property type="entry name" value="Histone_AcTrfase_Rtt109/CBP"/>
</dbReference>
<dbReference type="Gene3D" id="2.10.110.40">
    <property type="match status" value="1"/>
</dbReference>
<keyword evidence="6" id="KW-0677">Repeat</keyword>
<dbReference type="Pfam" id="PF08214">
    <property type="entry name" value="HAT_KAT11"/>
    <property type="match status" value="1"/>
</dbReference>
<feature type="compositionally biased region" description="Polar residues" evidence="21">
    <location>
        <begin position="1007"/>
        <end position="1028"/>
    </location>
</feature>
<feature type="compositionally biased region" description="Low complexity" evidence="21">
    <location>
        <begin position="996"/>
        <end position="1006"/>
    </location>
</feature>
<feature type="compositionally biased region" description="Low complexity" evidence="21">
    <location>
        <begin position="849"/>
        <end position="864"/>
    </location>
</feature>
<evidence type="ECO:0000256" key="2">
    <source>
        <dbReference type="ARBA" id="ARBA00013184"/>
    </source>
</evidence>
<feature type="region of interest" description="Disordered" evidence="21">
    <location>
        <begin position="842"/>
        <end position="902"/>
    </location>
</feature>
<dbReference type="FunFam" id="2.10.110.40:FF:000001">
    <property type="entry name" value="E1A binding protein p300"/>
    <property type="match status" value="1"/>
</dbReference>
<dbReference type="GO" id="GO:0005667">
    <property type="term" value="C:transcription regulator complex"/>
    <property type="evidence" value="ECO:0007669"/>
    <property type="project" value="TreeGrafter"/>
</dbReference>
<evidence type="ECO:0000256" key="16">
    <source>
        <dbReference type="ARBA" id="ARBA00048017"/>
    </source>
</evidence>
<feature type="domain" description="Bromo" evidence="22">
    <location>
        <begin position="1267"/>
        <end position="1339"/>
    </location>
</feature>
<keyword evidence="9" id="KW-0156">Chromatin regulator</keyword>
<protein>
    <recommendedName>
        <fullName evidence="2">histone acetyltransferase</fullName>
        <ecNumber evidence="2">2.3.1.48</ecNumber>
    </recommendedName>
</protein>
<dbReference type="GO" id="GO:0005634">
    <property type="term" value="C:nucleus"/>
    <property type="evidence" value="ECO:0007669"/>
    <property type="project" value="UniProtKB-SubCell"/>
</dbReference>
<proteinExistence type="predicted"/>
<feature type="zinc finger region" description="TAZ-type" evidence="18">
    <location>
        <begin position="490"/>
        <end position="577"/>
    </location>
</feature>
<evidence type="ECO:0000256" key="4">
    <source>
        <dbReference type="ARBA" id="ARBA00022679"/>
    </source>
</evidence>
<keyword evidence="12" id="KW-0010">Activator</keyword>
<dbReference type="EC" id="2.3.1.48" evidence="2"/>
<dbReference type="Pfam" id="PF00569">
    <property type="entry name" value="ZZ"/>
    <property type="match status" value="1"/>
</dbReference>
<keyword evidence="10" id="KW-0805">Transcription regulation</keyword>
<dbReference type="GO" id="GO:0031490">
    <property type="term" value="F:chromatin DNA binding"/>
    <property type="evidence" value="ECO:0007669"/>
    <property type="project" value="TreeGrafter"/>
</dbReference>
<dbReference type="InterPro" id="IPR013083">
    <property type="entry name" value="Znf_RING/FYVE/PHD"/>
</dbReference>
<feature type="compositionally biased region" description="Polar residues" evidence="21">
    <location>
        <begin position="100"/>
        <end position="113"/>
    </location>
</feature>
<feature type="compositionally biased region" description="Basic and acidic residues" evidence="21">
    <location>
        <begin position="1201"/>
        <end position="1213"/>
    </location>
</feature>
<dbReference type="InterPro" id="IPR036427">
    <property type="entry name" value="Bromodomain-like_sf"/>
</dbReference>
<feature type="compositionally biased region" description="Low complexity" evidence="21">
    <location>
        <begin position="1042"/>
        <end position="1066"/>
    </location>
</feature>
<feature type="compositionally biased region" description="Polar residues" evidence="21">
    <location>
        <begin position="986"/>
        <end position="995"/>
    </location>
</feature>
<dbReference type="InterPro" id="IPR000433">
    <property type="entry name" value="Znf_ZZ"/>
</dbReference>
<keyword evidence="13" id="KW-0804">Transcription</keyword>
<dbReference type="SUPFAM" id="SSF47370">
    <property type="entry name" value="Bromodomain"/>
    <property type="match status" value="1"/>
</dbReference>
<sequence>MADHLVDGPPNKRPKLGDPFQGPSDSSVGMAPLMMHHAYTNYGGGGSGNIQQIHGQPQQLHLQQHQMQQHWNNITVRKGNYITNTDMYDIENDLPDDLLSSGSWGSATESTKPPATGPGPGQQNGALDSELRQHVQQQQQQQLSHHIIQQQGNKNLVANSLVMTAGPLGSKSPNMQSPPNVSVSKGVVDPQMVVSLGNLPSSIASSLANNQMSIANSMGGLQSSMSMAGSNPAMSMPGGMNSGLVMTSTASGNNNMGGMAGGGLIVTNSLNKQPQNTVTMMGPNTQAIHHPSGPHGVTQMQNGPGMLNTRAVAMQQQQQAAAAAHMVGPTRGQSPHQQVHQVGIVGPGQGGPRMQAPPNITNMPNMGQIGASSPYGYGSPNNGPGPGVTVCANNPVGVVKPQQKGVGTNMTAMQAAGRFTGTAGPIGTTNIVGGSQESTMTPQAQPPAPSPAQPQSGAPSGGQPGPQQATQGQMTATGAATVGAAKSTPDPEKCRLIQQQLVLLLHAHKCQRRESQANGEIRQCTLPDCKTMKNVLNHMTSCNSGKSCTVPHCSMSRQIISHWRHCARTDCPVCLPIKQANKNRTNSTAAPAAQQNSQPNPSPSEMRRAYDALGIQCPTTTPGLLPGQGVGRGVRMPTPGMAGPPGTLSNVRLTQPQTQTAPGQSVVGTGQQVVAPNVSLPLNSDPSTVGVAGNQTAPTTGPTSAAAAAAANIQQSVNMQQLFAGLNEAGQPGVIGESRLANLQLPGGLQPGQVTATPVQGTKEWHQSVTPDLRNHLVHKLVQAIFPTPDPQAMLDKRMHNLVAYARKVEGDMYEMANSRSEYYHLLAEKIYKIQKELEEKRQKRKEQQQQLQAQQQQQQPQPAGTSGPGLRPCAPPNVGAVLPAKPVGTVPPTVRSHSPGMSQLAALPGMAIQHNRMQFPQQQQAQQQPQQPQQPQQVQAQQQIQQQQQQPQQQGILVGPPGPSPNGQSTSNANMVPNPGLSPFGQPQMSQTNLTTTTAASATTSQFPTSNGTSGLPNSSPIQNQHQFPDLMKTIPPPASSGPSPGSATTTTNGPQSTTSTPNTPLVSSLMTPNQTVPSANQTPPHPGTTPSPAGLASLGKGMTSQERAALNAPRSTSMSSQMAAITAAVMDNNSPSPPMNNNKGKLDTIKEEKDIKMEIKQEDSAENHRMDCGKSVNNEITIKTEPKTEPMEEDSNETTVKEEPASIKEESMTPMSGQDTSTTDIKPMVPEPIQPSGTSTDKKKCLFKPDELRQALMPTLEKLYRQDPESIPFRQPVDPQALGIPDYPTIVKKPMDLSTIKKKLDTEKYSDPWEYVDDVWMMFDNAWLYNRKTSRVYRYCTKLSEVFEQEIDPVMQALGYCCGRKYTFNPQVLCCYGKQLCTIPRDAKYYSYQNRYTFCQKCFNDIPGDTVTLGDDPTQPQTAIKKEQFQEMKNDHLELEPFVTCTDCGRRVHQICVLHMETIWPLGFTCDNCLKKKGQKRKENKFNAKRLPITKLGTYIETRVNNFLKKKEAGAGEVAIRVVASSDKVVEVKPGMRSRFVENGDMPGEFPYRAKALFAFEEVDGTDVCFFGMHVQEYGSECTPPNTRRVYIAYLDSVHFFRPRQFRTAVYHEILLGYLDYAKQLGYTMAHIWACPPSEGDDYIFHCHPQEQKIPKPKRLQEWYKKMLDKGMVERIVLDYKDILKQAMEDRLSSAADLPYFEGDFWPNVLEESIKELDQEEEEKRKQAEAAEAAAAAANAIFSLSEDSETPDGKKKGQKKAKKSNKSKANQRKNSKKSNTPQTGNDLSAKIFATMEKHKEVFFVIRLHSAQSAASLAPIQDPDPVINCDLMDGRDAFLTMARERHYEFSSLRRAKFSSMSMLYELHNQGQDKFVYTCNNCKSHVETRYHCTVCDDFDLCVSCKDKDGHPHPMEKLGFDLDDGSSPADAKQTNPQEARKLSIQRCIQSLVHGCQCRDANCRLPSCQRMKRVVMHTKNCKRKTNGGCPICKQLIALCCYHAKHCQETKCLVPFCSNIKHKIKQQQLQQRLQQAQLLRRRMAVMNTRPTGPMTAMQAGQQTSNVAMATGVAMKPGVSATNLPSPHQPGIGLKPGTQTPPAHVLQVVKQVQEEAARQQVPHVNYGKVAPTSAVGVGVGVGGQAGGVMPPPQMQRPMPVQMANPGGTHLIPMDQWTARYVAIC</sequence>
<dbReference type="Pfam" id="PF00439">
    <property type="entry name" value="Bromodomain"/>
    <property type="match status" value="1"/>
</dbReference>
<dbReference type="PRINTS" id="PR00503">
    <property type="entry name" value="BROMODOMAIN"/>
</dbReference>
<dbReference type="FunFam" id="1.10.246.20:FF:000001">
    <property type="entry name" value="E1A binding protein p300"/>
    <property type="match status" value="1"/>
</dbReference>
<dbReference type="InterPro" id="IPR035898">
    <property type="entry name" value="TAZ_dom_sf"/>
</dbReference>
<keyword evidence="8 18" id="KW-0862">Zinc</keyword>
<keyword evidence="15" id="KW-0012">Acyltransferase</keyword>
<dbReference type="FunFam" id="3.30.60.90:FF:000003">
    <property type="entry name" value="E1A binding protein p300"/>
    <property type="match status" value="1"/>
</dbReference>
<dbReference type="SMART" id="SM00297">
    <property type="entry name" value="BROMO"/>
    <property type="match status" value="1"/>
</dbReference>
<dbReference type="OrthoDB" id="899at2759"/>
<feature type="compositionally biased region" description="Low complexity" evidence="21">
    <location>
        <begin position="134"/>
        <end position="147"/>
    </location>
</feature>
<evidence type="ECO:0000256" key="3">
    <source>
        <dbReference type="ARBA" id="ARBA00022481"/>
    </source>
</evidence>
<dbReference type="SUPFAM" id="SSF57850">
    <property type="entry name" value="RING/U-box"/>
    <property type="match status" value="1"/>
</dbReference>
<feature type="region of interest" description="Disordered" evidence="21">
    <location>
        <begin position="585"/>
        <end position="606"/>
    </location>
</feature>
<evidence type="ECO:0000256" key="20">
    <source>
        <dbReference type="SAM" id="Coils"/>
    </source>
</evidence>
<dbReference type="SMART" id="SM00291">
    <property type="entry name" value="ZnF_ZZ"/>
    <property type="match status" value="1"/>
</dbReference>
<dbReference type="PROSITE" id="PS50952">
    <property type="entry name" value="KIX"/>
    <property type="match status" value="1"/>
</dbReference>
<dbReference type="PANTHER" id="PTHR13808:SF1">
    <property type="entry name" value="HISTONE ACETYLTRANSFERASE"/>
    <property type="match status" value="1"/>
</dbReference>
<feature type="compositionally biased region" description="Low complexity" evidence="21">
    <location>
        <begin position="465"/>
        <end position="481"/>
    </location>
</feature>
<dbReference type="InterPro" id="IPR038547">
    <property type="entry name" value="RING_CBP-p300_sf"/>
</dbReference>
<name>E2BWI0_HARSA</name>
<dbReference type="STRING" id="610380.E2BWI0"/>
<dbReference type="Pfam" id="PF06001">
    <property type="entry name" value="RING_CBP-p300"/>
    <property type="match status" value="1"/>
</dbReference>
<dbReference type="InterPro" id="IPR043145">
    <property type="entry name" value="Znf_ZZ_sf"/>
</dbReference>
<feature type="region of interest" description="Disordered" evidence="21">
    <location>
        <begin position="99"/>
        <end position="147"/>
    </location>
</feature>
<evidence type="ECO:0000259" key="22">
    <source>
        <dbReference type="PROSITE" id="PS50014"/>
    </source>
</evidence>
<dbReference type="InterPro" id="IPR010303">
    <property type="entry name" value="RING_CBP-p300"/>
</dbReference>
<keyword evidence="3" id="KW-0488">Methylation</keyword>
<dbReference type="SMART" id="SM00551">
    <property type="entry name" value="ZnF_TAZ"/>
    <property type="match status" value="2"/>
</dbReference>
<dbReference type="InterPro" id="IPR001487">
    <property type="entry name" value="Bromodomain"/>
</dbReference>
<evidence type="ECO:0000256" key="14">
    <source>
        <dbReference type="ARBA" id="ARBA00023242"/>
    </source>
</evidence>
<dbReference type="EMBL" id="GL451131">
    <property type="protein sequence ID" value="EFN79936.1"/>
    <property type="molecule type" value="Genomic_DNA"/>
</dbReference>
<evidence type="ECO:0000256" key="15">
    <source>
        <dbReference type="ARBA" id="ARBA00023315"/>
    </source>
</evidence>
<dbReference type="SUPFAM" id="SSF57933">
    <property type="entry name" value="TAZ domain"/>
    <property type="match status" value="2"/>
</dbReference>
<keyword evidence="14" id="KW-0539">Nucleus</keyword>
<dbReference type="PROSITE" id="PS01357">
    <property type="entry name" value="ZF_ZZ_1"/>
    <property type="match status" value="1"/>
</dbReference>
<evidence type="ECO:0000256" key="8">
    <source>
        <dbReference type="ARBA" id="ARBA00022833"/>
    </source>
</evidence>
<dbReference type="Gene3D" id="3.30.40.10">
    <property type="entry name" value="Zinc/RING finger domain, C3HC4 (zinc finger)"/>
    <property type="match status" value="1"/>
</dbReference>
<dbReference type="CDD" id="cd15802">
    <property type="entry name" value="RING_CBP-p300"/>
    <property type="match status" value="1"/>
</dbReference>
<feature type="coiled-coil region" evidence="20">
    <location>
        <begin position="1712"/>
        <end position="1739"/>
    </location>
</feature>
<evidence type="ECO:0000256" key="9">
    <source>
        <dbReference type="ARBA" id="ARBA00022853"/>
    </source>
</evidence>
<feature type="domain" description="KIX" evidence="25">
    <location>
        <begin position="760"/>
        <end position="839"/>
    </location>
</feature>
<evidence type="ECO:0000259" key="26">
    <source>
        <dbReference type="PROSITE" id="PS51727"/>
    </source>
</evidence>
<dbReference type="GO" id="GO:0140297">
    <property type="term" value="F:DNA-binding transcription factor binding"/>
    <property type="evidence" value="ECO:0007669"/>
    <property type="project" value="UniProtKB-ARBA"/>
</dbReference>
<reference evidence="27 28" key="1">
    <citation type="journal article" date="2010" name="Science">
        <title>Genomic comparison of the ants Camponotus floridanus and Harpegnathos saltator.</title>
        <authorList>
            <person name="Bonasio R."/>
            <person name="Zhang G."/>
            <person name="Ye C."/>
            <person name="Mutti N.S."/>
            <person name="Fang X."/>
            <person name="Qin N."/>
            <person name="Donahue G."/>
            <person name="Yang P."/>
            <person name="Li Q."/>
            <person name="Li C."/>
            <person name="Zhang P."/>
            <person name="Huang Z."/>
            <person name="Berger S.L."/>
            <person name="Reinberg D."/>
            <person name="Wang J."/>
            <person name="Liebig J."/>
        </authorList>
    </citation>
    <scope>NUCLEOTIDE SEQUENCE [LARGE SCALE GENOMIC DNA]</scope>
    <source>
        <strain evidence="27 28">R22 G/1</strain>
    </source>
</reference>
<feature type="region of interest" description="Disordered" evidence="21">
    <location>
        <begin position="1744"/>
        <end position="1788"/>
    </location>
</feature>
<organism evidence="28">
    <name type="scientific">Harpegnathos saltator</name>
    <name type="common">Jerdon's jumping ant</name>
    <dbReference type="NCBI Taxonomy" id="610380"/>
    <lineage>
        <taxon>Eukaryota</taxon>
        <taxon>Metazoa</taxon>
        <taxon>Ecdysozoa</taxon>
        <taxon>Arthropoda</taxon>
        <taxon>Hexapoda</taxon>
        <taxon>Insecta</taxon>
        <taxon>Pterygota</taxon>
        <taxon>Neoptera</taxon>
        <taxon>Endopterygota</taxon>
        <taxon>Hymenoptera</taxon>
        <taxon>Apocrita</taxon>
        <taxon>Aculeata</taxon>
        <taxon>Formicoidea</taxon>
        <taxon>Formicidae</taxon>
        <taxon>Ponerinae</taxon>
        <taxon>Ponerini</taxon>
        <taxon>Harpegnathos</taxon>
    </lineage>
</organism>
<dbReference type="CDD" id="cd05495">
    <property type="entry name" value="Bromo_cbp_like"/>
    <property type="match status" value="1"/>
</dbReference>
<feature type="region of interest" description="Disordered" evidence="21">
    <location>
        <begin position="419"/>
        <end position="491"/>
    </location>
</feature>
<evidence type="ECO:0000256" key="11">
    <source>
        <dbReference type="ARBA" id="ARBA00023117"/>
    </source>
</evidence>
<feature type="zinc finger region" description="TAZ-type" evidence="18">
    <location>
        <begin position="1936"/>
        <end position="2017"/>
    </location>
</feature>
<feature type="region of interest" description="Disordered" evidence="21">
    <location>
        <begin position="1"/>
        <end position="28"/>
    </location>
</feature>
<evidence type="ECO:0000259" key="25">
    <source>
        <dbReference type="PROSITE" id="PS50952"/>
    </source>
</evidence>
<keyword evidence="28" id="KW-1185">Reference proteome</keyword>
<evidence type="ECO:0000256" key="18">
    <source>
        <dbReference type="PROSITE-ProRule" id="PRU00203"/>
    </source>
</evidence>
<feature type="compositionally biased region" description="Polar residues" evidence="21">
    <location>
        <begin position="1067"/>
        <end position="1084"/>
    </location>
</feature>
<evidence type="ECO:0000256" key="21">
    <source>
        <dbReference type="SAM" id="MobiDB-lite"/>
    </source>
</evidence>
<evidence type="ECO:0000313" key="27">
    <source>
        <dbReference type="EMBL" id="EFN79936.1"/>
    </source>
</evidence>
<dbReference type="FunFam" id="1.20.1020.10:FF:000001">
    <property type="entry name" value="E1A binding protein p300"/>
    <property type="match status" value="1"/>
</dbReference>
<dbReference type="GO" id="GO:0008270">
    <property type="term" value="F:zinc ion binding"/>
    <property type="evidence" value="ECO:0007669"/>
    <property type="project" value="UniProtKB-KW"/>
</dbReference>
<dbReference type="InterPro" id="IPR036529">
    <property type="entry name" value="KIX_dom_sf"/>
</dbReference>
<evidence type="ECO:0000259" key="24">
    <source>
        <dbReference type="PROSITE" id="PS50135"/>
    </source>
</evidence>
<feature type="compositionally biased region" description="Low complexity" evidence="21">
    <location>
        <begin position="585"/>
        <end position="599"/>
    </location>
</feature>
<dbReference type="Pfam" id="PF23570">
    <property type="entry name" value="PHD_P300"/>
    <property type="match status" value="1"/>
</dbReference>
<keyword evidence="5 18" id="KW-0479">Metal-binding</keyword>
<feature type="compositionally biased region" description="Low complexity" evidence="21">
    <location>
        <begin position="919"/>
        <end position="955"/>
    </location>
</feature>
<feature type="compositionally biased region" description="Polar residues" evidence="21">
    <location>
        <begin position="1215"/>
        <end position="1226"/>
    </location>
</feature>
<feature type="domain" description="TAZ-type" evidence="23">
    <location>
        <begin position="490"/>
        <end position="577"/>
    </location>
</feature>
<dbReference type="GO" id="GO:0045944">
    <property type="term" value="P:positive regulation of transcription by RNA polymerase II"/>
    <property type="evidence" value="ECO:0007669"/>
    <property type="project" value="TreeGrafter"/>
</dbReference>
<dbReference type="InterPro" id="IPR056484">
    <property type="entry name" value="PHD_P300"/>
</dbReference>
<feature type="compositionally biased region" description="Polar residues" evidence="21">
    <location>
        <begin position="427"/>
        <end position="437"/>
    </location>
</feature>
<evidence type="ECO:0000256" key="17">
    <source>
        <dbReference type="PROSITE-ProRule" id="PRU00035"/>
    </source>
</evidence>
<dbReference type="Gene3D" id="1.20.920.10">
    <property type="entry name" value="Bromodomain-like"/>
    <property type="match status" value="1"/>
</dbReference>
<dbReference type="Pfam" id="PF02135">
    <property type="entry name" value="zf-TAZ"/>
    <property type="match status" value="2"/>
</dbReference>
<feature type="domain" description="TAZ-type" evidence="23">
    <location>
        <begin position="1936"/>
        <end position="2017"/>
    </location>
</feature>
<dbReference type="InParanoid" id="E2BWI0"/>
<evidence type="ECO:0000256" key="19">
    <source>
        <dbReference type="PROSITE-ProRule" id="PRU00228"/>
    </source>
</evidence>
<accession>E2BWI0</accession>
<comment type="subcellular location">
    <subcellularLocation>
        <location evidence="1">Nucleus</location>
    </subcellularLocation>
</comment>
<evidence type="ECO:0000313" key="28">
    <source>
        <dbReference type="Proteomes" id="UP000008237"/>
    </source>
</evidence>
<feature type="domain" description="ZZ-type" evidence="24">
    <location>
        <begin position="1874"/>
        <end position="1922"/>
    </location>
</feature>
<dbReference type="PANTHER" id="PTHR13808">
    <property type="entry name" value="CBP/P300-RELATED"/>
    <property type="match status" value="1"/>
</dbReference>
<dbReference type="OMA" id="LMMHHAY"/>
<dbReference type="GO" id="GO:0000123">
    <property type="term" value="C:histone acetyltransferase complex"/>
    <property type="evidence" value="ECO:0007669"/>
    <property type="project" value="TreeGrafter"/>
</dbReference>
<dbReference type="InterPro" id="IPR031162">
    <property type="entry name" value="CBP_P300_HAT"/>
</dbReference>
<evidence type="ECO:0000256" key="7">
    <source>
        <dbReference type="ARBA" id="ARBA00022771"/>
    </source>
</evidence>
<dbReference type="GO" id="GO:0003713">
    <property type="term" value="F:transcription coactivator activity"/>
    <property type="evidence" value="ECO:0007669"/>
    <property type="project" value="TreeGrafter"/>
</dbReference>
<dbReference type="Pfam" id="PF02172">
    <property type="entry name" value="KIX"/>
    <property type="match status" value="1"/>
</dbReference>
<dbReference type="Gene3D" id="1.20.1020.10">
    <property type="entry name" value="TAZ domain"/>
    <property type="match status" value="2"/>
</dbReference>
<keyword evidence="7 19" id="KW-0863">Zinc-finger</keyword>
<evidence type="ECO:0000256" key="6">
    <source>
        <dbReference type="ARBA" id="ARBA00022737"/>
    </source>
</evidence>
<dbReference type="FunCoup" id="E2BWI0">
    <property type="interactions" value="1337"/>
</dbReference>
<evidence type="ECO:0000256" key="10">
    <source>
        <dbReference type="ARBA" id="ARBA00023015"/>
    </source>
</evidence>
<evidence type="ECO:0000256" key="1">
    <source>
        <dbReference type="ARBA" id="ARBA00004123"/>
    </source>
</evidence>
<dbReference type="PROSITE" id="PS50014">
    <property type="entry name" value="BROMODOMAIN_2"/>
    <property type="match status" value="1"/>
</dbReference>
<feature type="domain" description="CBP/p300-type HAT" evidence="26">
    <location>
        <begin position="1487"/>
        <end position="1872"/>
    </location>
</feature>
<dbReference type="Proteomes" id="UP000008237">
    <property type="component" value="Unassembled WGS sequence"/>
</dbReference>